<dbReference type="EMBL" id="CABWKB010000002">
    <property type="protein sequence ID" value="VWQ16257.1"/>
    <property type="molecule type" value="Genomic_DNA"/>
</dbReference>
<comment type="caution">
    <text evidence="2">The sequence shown here is derived from an EMBL/GenBank/DDBJ whole genome shotgun (WGS) entry which is preliminary data.</text>
</comment>
<dbReference type="AlphaFoldDB" id="A0ABD7VQ62"/>
<feature type="domain" description="DUF4113" evidence="1">
    <location>
        <begin position="13"/>
        <end position="70"/>
    </location>
</feature>
<dbReference type="Pfam" id="PF13438">
    <property type="entry name" value="DUF4113"/>
    <property type="match status" value="1"/>
</dbReference>
<name>A0ABD7VQ62_BIFBR</name>
<dbReference type="InterPro" id="IPR025188">
    <property type="entry name" value="DUF4113"/>
</dbReference>
<evidence type="ECO:0000259" key="1">
    <source>
        <dbReference type="Pfam" id="PF13438"/>
    </source>
</evidence>
<reference evidence="2 3" key="1">
    <citation type="submission" date="2019-10" db="EMBL/GenBank/DDBJ databases">
        <authorList>
            <consortium name="Melissa Lawson"/>
            <person name="O'neill I."/>
        </authorList>
    </citation>
    <scope>NUCLEOTIDE SEQUENCE [LARGE SCALE GENOMIC DNA]</scope>
    <source>
        <strain evidence="2">LH_24</strain>
    </source>
</reference>
<dbReference type="Proteomes" id="UP000494173">
    <property type="component" value="Unassembled WGS sequence"/>
</dbReference>
<sequence>MLDGLDPVCDKGLSEALEEINRKFGAMHAGIGWGDIRGDGRTNEETGGEWRTRLNRLSSCATTRGDEIAIAHAC</sequence>
<gene>
    <name evidence="2" type="ORF">BIFLH24_00579</name>
</gene>
<proteinExistence type="predicted"/>
<accession>A0ABD7VQ62</accession>
<evidence type="ECO:0000313" key="3">
    <source>
        <dbReference type="Proteomes" id="UP000494173"/>
    </source>
</evidence>
<protein>
    <recommendedName>
        <fullName evidence="1">DUF4113 domain-containing protein</fullName>
    </recommendedName>
</protein>
<evidence type="ECO:0000313" key="2">
    <source>
        <dbReference type="EMBL" id="VWQ16257.1"/>
    </source>
</evidence>
<organism evidence="2 3">
    <name type="scientific">Bifidobacterium breve</name>
    <dbReference type="NCBI Taxonomy" id="1685"/>
    <lineage>
        <taxon>Bacteria</taxon>
        <taxon>Bacillati</taxon>
        <taxon>Actinomycetota</taxon>
        <taxon>Actinomycetes</taxon>
        <taxon>Bifidobacteriales</taxon>
        <taxon>Bifidobacteriaceae</taxon>
        <taxon>Bifidobacterium</taxon>
    </lineage>
</organism>